<dbReference type="GO" id="GO:0030170">
    <property type="term" value="F:pyridoxal phosphate binding"/>
    <property type="evidence" value="ECO:0007669"/>
    <property type="project" value="InterPro"/>
</dbReference>
<feature type="domain" description="Aminotransferase class I/classII large" evidence="10">
    <location>
        <begin position="196"/>
        <end position="563"/>
    </location>
</feature>
<reference evidence="11 12" key="2">
    <citation type="submission" date="2017-09" db="EMBL/GenBank/DDBJ databases">
        <title>Extensive intraspecific genome diversity in a model arbuscular mycorrhizal fungus.</title>
        <authorList>
            <person name="Chen E.C."/>
            <person name="Morin E."/>
            <person name="Beaudet D."/>
            <person name="Noel J."/>
            <person name="Ndikumana S."/>
            <person name="Charron P."/>
            <person name="St-Onge C."/>
            <person name="Giorgi J."/>
            <person name="Grigoriev I.V."/>
            <person name="Roux C."/>
            <person name="Martin F.M."/>
            <person name="Corradi N."/>
        </authorList>
    </citation>
    <scope>NUCLEOTIDE SEQUENCE [LARGE SCALE GENOMIC DNA]</scope>
    <source>
        <strain evidence="11 12">A5</strain>
    </source>
</reference>
<feature type="region of interest" description="Disordered" evidence="9">
    <location>
        <begin position="1"/>
        <end position="26"/>
    </location>
</feature>
<evidence type="ECO:0000256" key="4">
    <source>
        <dbReference type="ARBA" id="ARBA00012751"/>
    </source>
</evidence>
<dbReference type="GO" id="GO:0016212">
    <property type="term" value="F:kynurenine-oxoglutarate transaminase activity"/>
    <property type="evidence" value="ECO:0007669"/>
    <property type="project" value="UniProtKB-EC"/>
</dbReference>
<dbReference type="VEuPathDB" id="FungiDB:RhiirA1_407742"/>
<dbReference type="EMBL" id="LLXJ01000005">
    <property type="protein sequence ID" value="PKC17808.1"/>
    <property type="molecule type" value="Genomic_DNA"/>
</dbReference>
<feature type="compositionally biased region" description="Polar residues" evidence="9">
    <location>
        <begin position="1"/>
        <end position="20"/>
    </location>
</feature>
<evidence type="ECO:0000256" key="3">
    <source>
        <dbReference type="ARBA" id="ARBA00011738"/>
    </source>
</evidence>
<dbReference type="FunFam" id="3.90.1150.10:FF:000021">
    <property type="entry name" value="Kynurenine--oxoglutarate transaminase 3"/>
    <property type="match status" value="1"/>
</dbReference>
<dbReference type="EC" id="2.6.1.7" evidence="4"/>
<dbReference type="VEuPathDB" id="FungiDB:FUN_012667"/>
<dbReference type="VEuPathDB" id="FungiDB:RhiirFUN_014453"/>
<evidence type="ECO:0000259" key="10">
    <source>
        <dbReference type="Pfam" id="PF00155"/>
    </source>
</evidence>
<dbReference type="InterPro" id="IPR015421">
    <property type="entry name" value="PyrdxlP-dep_Trfase_major"/>
</dbReference>
<comment type="similarity">
    <text evidence="2">Belongs to the class-I pyridoxal-phosphate-dependent aminotransferase family.</text>
</comment>
<dbReference type="Proteomes" id="UP000232722">
    <property type="component" value="Unassembled WGS sequence"/>
</dbReference>
<evidence type="ECO:0000256" key="9">
    <source>
        <dbReference type="SAM" id="MobiDB-lite"/>
    </source>
</evidence>
<dbReference type="InterPro" id="IPR004839">
    <property type="entry name" value="Aminotransferase_I/II_large"/>
</dbReference>
<keyword evidence="6 11" id="KW-0808">Transferase</keyword>
<dbReference type="CDD" id="cd00609">
    <property type="entry name" value="AAT_like"/>
    <property type="match status" value="1"/>
</dbReference>
<comment type="cofactor">
    <cofactor evidence="1">
        <name>pyridoxal 5'-phosphate</name>
        <dbReference type="ChEBI" id="CHEBI:597326"/>
    </cofactor>
</comment>
<dbReference type="InterPro" id="IPR015422">
    <property type="entry name" value="PyrdxlP-dep_Trfase_small"/>
</dbReference>
<evidence type="ECO:0000256" key="8">
    <source>
        <dbReference type="ARBA" id="ARBA00024016"/>
    </source>
</evidence>
<dbReference type="Gene3D" id="3.90.1150.10">
    <property type="entry name" value="Aspartate Aminotransferase, domain 1"/>
    <property type="match status" value="1"/>
</dbReference>
<dbReference type="GO" id="GO:0005739">
    <property type="term" value="C:mitochondrion"/>
    <property type="evidence" value="ECO:0007669"/>
    <property type="project" value="TreeGrafter"/>
</dbReference>
<dbReference type="InterPro" id="IPR015424">
    <property type="entry name" value="PyrdxlP-dep_Trfase"/>
</dbReference>
<dbReference type="AlphaFoldDB" id="A0A2N0QFH8"/>
<comment type="pathway">
    <text evidence="8">Amino-acid degradation; L-kynurenine degradation; kynurenate from L-kynurenine: step 1/2.</text>
</comment>
<keyword evidence="7" id="KW-0663">Pyridoxal phosphate</keyword>
<dbReference type="Pfam" id="PF00155">
    <property type="entry name" value="Aminotran_1_2"/>
    <property type="match status" value="1"/>
</dbReference>
<comment type="caution">
    <text evidence="11">The sequence shown here is derived from an EMBL/GenBank/DDBJ whole genome shotgun (WGS) entry which is preliminary data.</text>
</comment>
<evidence type="ECO:0000313" key="11">
    <source>
        <dbReference type="EMBL" id="PKC17808.1"/>
    </source>
</evidence>
<dbReference type="PANTHER" id="PTHR43807">
    <property type="entry name" value="FI04487P"/>
    <property type="match status" value="1"/>
</dbReference>
<evidence type="ECO:0000256" key="7">
    <source>
        <dbReference type="ARBA" id="ARBA00022898"/>
    </source>
</evidence>
<comment type="subunit">
    <text evidence="3">Homodimer.</text>
</comment>
<accession>A0A2N0QFH8</accession>
<dbReference type="FunFam" id="3.40.640.10:FF:000024">
    <property type="entry name" value="Kynurenine--oxoglutarate transaminase 3"/>
    <property type="match status" value="1"/>
</dbReference>
<name>A0A2N0QFH8_9GLOM</name>
<evidence type="ECO:0000313" key="12">
    <source>
        <dbReference type="Proteomes" id="UP000232722"/>
    </source>
</evidence>
<sequence length="573" mass="64944">MNNNKSLTPGSPSPATLHTPLSNLTSNDLSTSAHSWEYLRKQARQFENELEQKLTSYSKIAAQVGRSVGYSKEGEGATGNSSEAMELELEELIKKLTSVVNSMAEVVDRPSTTPTNPSMMHMLQRHRDILYDYSKEFKKTKVCERGRIESSHRMTDMIIEQAYETREEIGRQRNILLNMNNRMNRLTNMFPGINSLIDFVIEAANRAINNRNDHQYSPPKGRANLKSILAKSYSPLFKRTLDPDSEILPTAGANEGLYAIFAAFLDPGDEVILIEPFFDQYIANITMNGGVPVYVPLRPMGDTNKIMSSRDWKLDINELRSKITSKSKIIVFNTPHNPVGKVFSIEEMAEINKLAEEFNLMIISDEVYDRLYYDPDVHERIANLPGAWERTITVGSGGKTFGTTGWRIGWLIGPKHLIGAALSAQTRIVFCVNTPLQEALAISFDLAETNNYFENTIGEYTRRREKLMKALTDVGLPYTIPQGSYFILANTAKVKIPEDYPYPDVILQRPRDFKVCYWMAKEIGVVAIPPSEFYCEENAHLAENFIRLAFCKTDKTLDEAAKNLQKLKKYIEE</sequence>
<dbReference type="InterPro" id="IPR051326">
    <property type="entry name" value="Kynurenine-oxoglutarate_AT"/>
</dbReference>
<evidence type="ECO:0000256" key="1">
    <source>
        <dbReference type="ARBA" id="ARBA00001933"/>
    </source>
</evidence>
<keyword evidence="5" id="KW-0032">Aminotransferase</keyword>
<proteinExistence type="inferred from homology"/>
<evidence type="ECO:0000256" key="5">
    <source>
        <dbReference type="ARBA" id="ARBA00022576"/>
    </source>
</evidence>
<dbReference type="VEuPathDB" id="FungiDB:RhiirA1_407745"/>
<evidence type="ECO:0000256" key="6">
    <source>
        <dbReference type="ARBA" id="ARBA00022679"/>
    </source>
</evidence>
<dbReference type="GO" id="GO:0070189">
    <property type="term" value="P:kynurenine metabolic process"/>
    <property type="evidence" value="ECO:0007669"/>
    <property type="project" value="UniProtKB-ARBA"/>
</dbReference>
<gene>
    <name evidence="11" type="ORF">RhiirA5_368749</name>
</gene>
<dbReference type="SUPFAM" id="SSF53383">
    <property type="entry name" value="PLP-dependent transferases"/>
    <property type="match status" value="1"/>
</dbReference>
<dbReference type="PANTHER" id="PTHR43807:SF20">
    <property type="entry name" value="FI04487P"/>
    <property type="match status" value="1"/>
</dbReference>
<dbReference type="Gene3D" id="3.40.640.10">
    <property type="entry name" value="Type I PLP-dependent aspartate aminotransferase-like (Major domain)"/>
    <property type="match status" value="1"/>
</dbReference>
<evidence type="ECO:0000256" key="2">
    <source>
        <dbReference type="ARBA" id="ARBA00007441"/>
    </source>
</evidence>
<protein>
    <recommendedName>
        <fullName evidence="4">kynurenine--oxoglutarate transaminase</fullName>
        <ecNumber evidence="4">2.6.1.7</ecNumber>
    </recommendedName>
</protein>
<organism evidence="11 12">
    <name type="scientific">Rhizophagus irregularis</name>
    <dbReference type="NCBI Taxonomy" id="588596"/>
    <lineage>
        <taxon>Eukaryota</taxon>
        <taxon>Fungi</taxon>
        <taxon>Fungi incertae sedis</taxon>
        <taxon>Mucoromycota</taxon>
        <taxon>Glomeromycotina</taxon>
        <taxon>Glomeromycetes</taxon>
        <taxon>Glomerales</taxon>
        <taxon>Glomeraceae</taxon>
        <taxon>Rhizophagus</taxon>
    </lineage>
</organism>
<reference evidence="11 12" key="1">
    <citation type="submission" date="2016-04" db="EMBL/GenBank/DDBJ databases">
        <title>Genome analyses suggest a sexual origin of heterokaryosis in a supposedly ancient asexual fungus.</title>
        <authorList>
            <person name="Ropars J."/>
            <person name="Sedzielewska K."/>
            <person name="Noel J."/>
            <person name="Charron P."/>
            <person name="Farinelli L."/>
            <person name="Marton T."/>
            <person name="Kruger M."/>
            <person name="Pelin A."/>
            <person name="Brachmann A."/>
            <person name="Corradi N."/>
        </authorList>
    </citation>
    <scope>NUCLEOTIDE SEQUENCE [LARGE SCALE GENOMIC DNA]</scope>
    <source>
        <strain evidence="11 12">A5</strain>
    </source>
</reference>